<evidence type="ECO:0000256" key="2">
    <source>
        <dbReference type="SAM" id="MobiDB-lite"/>
    </source>
</evidence>
<dbReference type="GO" id="GO:0007165">
    <property type="term" value="P:signal transduction"/>
    <property type="evidence" value="ECO:0007669"/>
    <property type="project" value="TreeGrafter"/>
</dbReference>
<feature type="binding site" evidence="1">
    <location>
        <position position="83"/>
    </location>
    <ligand>
        <name>Mg(2+)</name>
        <dbReference type="ChEBI" id="CHEBI:18420"/>
        <label>1</label>
        <note>catalytic</note>
    </ligand>
</feature>
<dbReference type="RefSeq" id="WP_077690279.1">
    <property type="nucleotide sequence ID" value="NZ_MCOK01000001.1"/>
</dbReference>
<sequence length="287" mass="30057">MKDDGDLDLAHRMADLAGRVAMSHVAAGDHRAGQKSDGSPVTAIDLRVERELREMVDRERPGDAFTGEESGGQGSGPRRWIVDAVDGTRSLLSGEPEWGTLIALARGHRVHLGLVFAPALGRRWWAVPGQGAWTAAATGPARHDAPPRAPGVTATARLDRASVGIWPPPQRITDQARTAAAGLAARAGRTVPPLDWTGHERTEPTPPKPSTGSGTCHGGLLVATGRLDAFLLVGAGPWDIAALVPIVRESGGSFSDLSGGDRFDTGAALFSNTRVHDEALDAVRSAP</sequence>
<dbReference type="SUPFAM" id="SSF56655">
    <property type="entry name" value="Carbohydrate phosphatase"/>
    <property type="match status" value="1"/>
</dbReference>
<dbReference type="EMBL" id="MCOK01000001">
    <property type="protein sequence ID" value="OOC53888.1"/>
    <property type="molecule type" value="Genomic_DNA"/>
</dbReference>
<proteinExistence type="predicted"/>
<keyword evidence="4" id="KW-1185">Reference proteome</keyword>
<dbReference type="GO" id="GO:0046872">
    <property type="term" value="F:metal ion binding"/>
    <property type="evidence" value="ECO:0007669"/>
    <property type="project" value="UniProtKB-KW"/>
</dbReference>
<dbReference type="Pfam" id="PF00459">
    <property type="entry name" value="Inositol_P"/>
    <property type="match status" value="1"/>
</dbReference>
<feature type="binding site" evidence="1">
    <location>
        <position position="86"/>
    </location>
    <ligand>
        <name>Mg(2+)</name>
        <dbReference type="ChEBI" id="CHEBI:18420"/>
        <label>1</label>
        <note>catalytic</note>
    </ligand>
</feature>
<feature type="binding site" evidence="1">
    <location>
        <position position="239"/>
    </location>
    <ligand>
        <name>Mg(2+)</name>
        <dbReference type="ChEBI" id="CHEBI:18420"/>
        <label>1</label>
        <note>catalytic</note>
    </ligand>
</feature>
<evidence type="ECO:0000313" key="3">
    <source>
        <dbReference type="EMBL" id="OOC53888.1"/>
    </source>
</evidence>
<dbReference type="OrthoDB" id="3432232at2"/>
<dbReference type="GO" id="GO:0006020">
    <property type="term" value="P:inositol metabolic process"/>
    <property type="evidence" value="ECO:0007669"/>
    <property type="project" value="TreeGrafter"/>
</dbReference>
<feature type="region of interest" description="Disordered" evidence="2">
    <location>
        <begin position="55"/>
        <end position="79"/>
    </location>
</feature>
<keyword evidence="1" id="KW-0479">Metal-binding</keyword>
<reference evidence="4" key="1">
    <citation type="submission" date="2016-08" db="EMBL/GenBank/DDBJ databases">
        <authorList>
            <person name="Tokovenko B."/>
            <person name="Kalinowski J."/>
        </authorList>
    </citation>
    <scope>NUCLEOTIDE SEQUENCE [LARGE SCALE GENOMIC DNA]</scope>
    <source>
        <strain evidence="4">UTMC102</strain>
    </source>
</reference>
<accession>A0A1V3BZL8</accession>
<organism evidence="3 4">
    <name type="scientific">Nocardiopsis sinuspersici</name>
    <dbReference type="NCBI Taxonomy" id="501010"/>
    <lineage>
        <taxon>Bacteria</taxon>
        <taxon>Bacillati</taxon>
        <taxon>Actinomycetota</taxon>
        <taxon>Actinomycetes</taxon>
        <taxon>Streptosporangiales</taxon>
        <taxon>Nocardiopsidaceae</taxon>
        <taxon>Nocardiopsis</taxon>
    </lineage>
</organism>
<protein>
    <submittedName>
        <fullName evidence="3">Inositol monophosphatase</fullName>
    </submittedName>
</protein>
<evidence type="ECO:0000256" key="1">
    <source>
        <dbReference type="PIRSR" id="PIRSR600760-2"/>
    </source>
</evidence>
<feature type="binding site" evidence="1">
    <location>
        <position position="68"/>
    </location>
    <ligand>
        <name>Mg(2+)</name>
        <dbReference type="ChEBI" id="CHEBI:18420"/>
        <label>1</label>
        <note>catalytic</note>
    </ligand>
</feature>
<comment type="caution">
    <text evidence="3">The sequence shown here is derived from an EMBL/GenBank/DDBJ whole genome shotgun (WGS) entry which is preliminary data.</text>
</comment>
<dbReference type="InterPro" id="IPR000760">
    <property type="entry name" value="Inositol_monophosphatase-like"/>
</dbReference>
<dbReference type="PRINTS" id="PR00377">
    <property type="entry name" value="IMPHPHTASES"/>
</dbReference>
<dbReference type="Gene3D" id="3.30.540.10">
    <property type="entry name" value="Fructose-1,6-Bisphosphatase, subunit A, domain 1"/>
    <property type="match status" value="1"/>
</dbReference>
<keyword evidence="1" id="KW-0460">Magnesium</keyword>
<dbReference type="PANTHER" id="PTHR20854">
    <property type="entry name" value="INOSITOL MONOPHOSPHATASE"/>
    <property type="match status" value="1"/>
</dbReference>
<dbReference type="Proteomes" id="UP000189004">
    <property type="component" value="Unassembled WGS sequence"/>
</dbReference>
<comment type="cofactor">
    <cofactor evidence="1">
        <name>Mg(2+)</name>
        <dbReference type="ChEBI" id="CHEBI:18420"/>
    </cofactor>
</comment>
<dbReference type="AlphaFoldDB" id="A0A1V3BZL8"/>
<dbReference type="Gene3D" id="3.40.190.80">
    <property type="match status" value="1"/>
</dbReference>
<feature type="region of interest" description="Disordered" evidence="2">
    <location>
        <begin position="190"/>
        <end position="214"/>
    </location>
</feature>
<gene>
    <name evidence="3" type="ORF">NOSIN_08810</name>
</gene>
<evidence type="ECO:0000313" key="4">
    <source>
        <dbReference type="Proteomes" id="UP000189004"/>
    </source>
</evidence>
<name>A0A1V3BZL8_9ACTN</name>
<dbReference type="PANTHER" id="PTHR20854:SF4">
    <property type="entry name" value="INOSITOL-1-MONOPHOSPHATASE-RELATED"/>
    <property type="match status" value="1"/>
</dbReference>
<dbReference type="STRING" id="501010.NOSIN_08810"/>
<dbReference type="GO" id="GO:0008934">
    <property type="term" value="F:inositol monophosphate 1-phosphatase activity"/>
    <property type="evidence" value="ECO:0007669"/>
    <property type="project" value="TreeGrafter"/>
</dbReference>